<organism evidence="2 3">
    <name type="scientific">Bernardetia litoralis (strain ATCC 23117 / DSM 6794 / NBRC 15988 / NCIMB 1366 / Fx l1 / Sio-4)</name>
    <name type="common">Flexibacter litoralis</name>
    <dbReference type="NCBI Taxonomy" id="880071"/>
    <lineage>
        <taxon>Bacteria</taxon>
        <taxon>Pseudomonadati</taxon>
        <taxon>Bacteroidota</taxon>
        <taxon>Cytophagia</taxon>
        <taxon>Cytophagales</taxon>
        <taxon>Bernardetiaceae</taxon>
        <taxon>Bernardetia</taxon>
    </lineage>
</organism>
<name>I4AN76_BERLS</name>
<dbReference type="PATRIC" id="fig|880071.3.peg.3067"/>
<gene>
    <name evidence="2" type="ordered locus">Fleli_3071</name>
</gene>
<dbReference type="AlphaFoldDB" id="I4AN76"/>
<evidence type="ECO:0000313" key="2">
    <source>
        <dbReference type="EMBL" id="AFM05411.1"/>
    </source>
</evidence>
<dbReference type="RefSeq" id="WP_014798843.1">
    <property type="nucleotide sequence ID" value="NC_018018.1"/>
</dbReference>
<dbReference type="InterPro" id="IPR003140">
    <property type="entry name" value="PLipase/COase/thioEstase"/>
</dbReference>
<dbReference type="KEGG" id="fli:Fleli_3071"/>
<dbReference type="GO" id="GO:0016787">
    <property type="term" value="F:hydrolase activity"/>
    <property type="evidence" value="ECO:0007669"/>
    <property type="project" value="InterPro"/>
</dbReference>
<dbReference type="HOGENOM" id="CLU_110251_0_0_10"/>
<dbReference type="STRING" id="880071.Fleli_3071"/>
<keyword evidence="3" id="KW-1185">Reference proteome</keyword>
<reference evidence="3" key="1">
    <citation type="submission" date="2012-06" db="EMBL/GenBank/DDBJ databases">
        <title>The complete genome of Flexibacter litoralis DSM 6794.</title>
        <authorList>
            <person name="Lucas S."/>
            <person name="Copeland A."/>
            <person name="Lapidus A."/>
            <person name="Glavina del Rio T."/>
            <person name="Dalin E."/>
            <person name="Tice H."/>
            <person name="Bruce D."/>
            <person name="Goodwin L."/>
            <person name="Pitluck S."/>
            <person name="Peters L."/>
            <person name="Ovchinnikova G."/>
            <person name="Lu M."/>
            <person name="Kyrpides N."/>
            <person name="Mavromatis K."/>
            <person name="Ivanova N."/>
            <person name="Brettin T."/>
            <person name="Detter J.C."/>
            <person name="Han C."/>
            <person name="Larimer F."/>
            <person name="Land M."/>
            <person name="Hauser L."/>
            <person name="Markowitz V."/>
            <person name="Cheng J.-F."/>
            <person name="Hugenholtz P."/>
            <person name="Woyke T."/>
            <person name="Wu D."/>
            <person name="Spring S."/>
            <person name="Lang E."/>
            <person name="Kopitz M."/>
            <person name="Brambilla E."/>
            <person name="Klenk H.-P."/>
            <person name="Eisen J.A."/>
        </authorList>
    </citation>
    <scope>NUCLEOTIDE SEQUENCE [LARGE SCALE GENOMIC DNA]</scope>
    <source>
        <strain evidence="3">ATCC 23117 / DSM 6794 / NBRC 15988 / NCIMB 1366 / Sio-4</strain>
    </source>
</reference>
<protein>
    <submittedName>
        <fullName evidence="2">Putative esterase</fullName>
    </submittedName>
</protein>
<accession>I4AN76</accession>
<feature type="domain" description="Phospholipase/carboxylesterase/thioesterase" evidence="1">
    <location>
        <begin position="29"/>
        <end position="212"/>
    </location>
</feature>
<dbReference type="SUPFAM" id="SSF53474">
    <property type="entry name" value="alpha/beta-Hydrolases"/>
    <property type="match status" value="1"/>
</dbReference>
<dbReference type="Gene3D" id="3.40.50.1820">
    <property type="entry name" value="alpha/beta hydrolase"/>
    <property type="match status" value="1"/>
</dbReference>
<sequence length="220" mass="25383">MTKKAISFSQQARYYTHGKLLPKTEYIWVVFHGYGQLAEYFIKKFEGINPQSNSDKHYIIAPQGLSTAYLKDFNGRVGANWMTKHERELDIENNLNYLDALITNELNEISNNDKKIIVLGFSQGAATASRWIAHTDYEISNFLIWGGTIAHDIDSIFYQKMKNKITLFYGNKDEFINEESLKTNLIKLEKLGISPQLIPYEGTHKIYTEVLNNFIENSLL</sequence>
<dbReference type="Pfam" id="PF02230">
    <property type="entry name" value="Abhydrolase_2"/>
    <property type="match status" value="1"/>
</dbReference>
<evidence type="ECO:0000259" key="1">
    <source>
        <dbReference type="Pfam" id="PF02230"/>
    </source>
</evidence>
<dbReference type="EMBL" id="CP003345">
    <property type="protein sequence ID" value="AFM05411.1"/>
    <property type="molecule type" value="Genomic_DNA"/>
</dbReference>
<proteinExistence type="predicted"/>
<dbReference type="Proteomes" id="UP000006054">
    <property type="component" value="Chromosome"/>
</dbReference>
<dbReference type="OrthoDB" id="595091at2"/>
<evidence type="ECO:0000313" key="3">
    <source>
        <dbReference type="Proteomes" id="UP000006054"/>
    </source>
</evidence>
<dbReference type="InterPro" id="IPR029058">
    <property type="entry name" value="AB_hydrolase_fold"/>
</dbReference>
<dbReference type="eggNOG" id="COG0400">
    <property type="taxonomic scope" value="Bacteria"/>
</dbReference>